<accession>A0ABN9ZHM7</accession>
<organism evidence="1 2">
    <name type="scientific">Pipistrellus nathusii</name>
    <name type="common">Nathusius' pipistrelle</name>
    <dbReference type="NCBI Taxonomy" id="59473"/>
    <lineage>
        <taxon>Eukaryota</taxon>
        <taxon>Metazoa</taxon>
        <taxon>Chordata</taxon>
        <taxon>Craniata</taxon>
        <taxon>Vertebrata</taxon>
        <taxon>Euteleostomi</taxon>
        <taxon>Mammalia</taxon>
        <taxon>Eutheria</taxon>
        <taxon>Laurasiatheria</taxon>
        <taxon>Chiroptera</taxon>
        <taxon>Yangochiroptera</taxon>
        <taxon>Vespertilionidae</taxon>
        <taxon>Pipistrellus</taxon>
    </lineage>
</organism>
<name>A0ABN9ZHM7_PIPNA</name>
<evidence type="ECO:0000313" key="1">
    <source>
        <dbReference type="EMBL" id="CAK6437824.1"/>
    </source>
</evidence>
<proteinExistence type="predicted"/>
<reference evidence="1" key="1">
    <citation type="submission" date="2023-12" db="EMBL/GenBank/DDBJ databases">
        <authorList>
            <person name="Brown T."/>
        </authorList>
    </citation>
    <scope>NUCLEOTIDE SEQUENCE</scope>
</reference>
<gene>
    <name evidence="1" type="ORF">MPIPNATIZW_LOCUS6130</name>
</gene>
<keyword evidence="2" id="KW-1185">Reference proteome</keyword>
<evidence type="ECO:0000313" key="2">
    <source>
        <dbReference type="Proteomes" id="UP001314169"/>
    </source>
</evidence>
<protein>
    <submittedName>
        <fullName evidence="1">Uncharacterized protein</fullName>
    </submittedName>
</protein>
<dbReference type="EMBL" id="OY882873">
    <property type="protein sequence ID" value="CAK6437824.1"/>
    <property type="molecule type" value="Genomic_DNA"/>
</dbReference>
<sequence>MLSLGIAMVRSSRESGTFCEFRIGSLVGLGKAPFLRLAHLPDHASHHWALHCRSLEWRLPGGPVPFTAWLGLDPLSLLVLSKMARLGYRTPWLFLLNLISNLNTSSKN</sequence>
<dbReference type="Proteomes" id="UP001314169">
    <property type="component" value="Chromosome 16"/>
</dbReference>